<feature type="non-terminal residue" evidence="2">
    <location>
        <position position="98"/>
    </location>
</feature>
<reference evidence="2" key="1">
    <citation type="submission" date="2020-02" db="EMBL/GenBank/DDBJ databases">
        <authorList>
            <person name="Meier V. D."/>
        </authorList>
    </citation>
    <scope>NUCLEOTIDE SEQUENCE</scope>
    <source>
        <strain evidence="2">AVDCRST_MAG87</strain>
    </source>
</reference>
<evidence type="ECO:0000313" key="2">
    <source>
        <dbReference type="EMBL" id="CAA9562853.1"/>
    </source>
</evidence>
<dbReference type="AlphaFoldDB" id="A0A6J4V1P7"/>
<feature type="non-terminal residue" evidence="2">
    <location>
        <position position="1"/>
    </location>
</feature>
<organism evidence="2">
    <name type="scientific">uncultured Thermomicrobiales bacterium</name>
    <dbReference type="NCBI Taxonomy" id="1645740"/>
    <lineage>
        <taxon>Bacteria</taxon>
        <taxon>Pseudomonadati</taxon>
        <taxon>Thermomicrobiota</taxon>
        <taxon>Thermomicrobia</taxon>
        <taxon>Thermomicrobiales</taxon>
        <taxon>environmental samples</taxon>
    </lineage>
</organism>
<proteinExistence type="predicted"/>
<name>A0A6J4V1P7_9BACT</name>
<sequence length="98" mass="10855">CLGFWSGSERRCAIAIPPEQKPNVLPIDRRLVEEPLPPGYRTMRPESHATTSCIDYAVIVRDNLDLRIRSGTCRDDISSHGPAGSTSEPPSHSPCRRT</sequence>
<accession>A0A6J4V1P7</accession>
<protein>
    <submittedName>
        <fullName evidence="2">Uncharacterized protein</fullName>
    </submittedName>
</protein>
<dbReference type="EMBL" id="CADCWJ010000385">
    <property type="protein sequence ID" value="CAA9562853.1"/>
    <property type="molecule type" value="Genomic_DNA"/>
</dbReference>
<gene>
    <name evidence="2" type="ORF">AVDCRST_MAG87-1714</name>
</gene>
<evidence type="ECO:0000256" key="1">
    <source>
        <dbReference type="SAM" id="MobiDB-lite"/>
    </source>
</evidence>
<feature type="region of interest" description="Disordered" evidence="1">
    <location>
        <begin position="72"/>
        <end position="98"/>
    </location>
</feature>